<feature type="region of interest" description="Disordered" evidence="7">
    <location>
        <begin position="167"/>
        <end position="205"/>
    </location>
</feature>
<feature type="region of interest" description="Disordered" evidence="7">
    <location>
        <begin position="310"/>
        <end position="343"/>
    </location>
</feature>
<evidence type="ECO:0000259" key="8">
    <source>
        <dbReference type="Pfam" id="PF12862"/>
    </source>
</evidence>
<keyword evidence="5" id="KW-0833">Ubl conjugation pathway</keyword>
<name>C1DZ96_MICCC</name>
<dbReference type="AlphaFoldDB" id="C1DZ96"/>
<organism evidence="9 10">
    <name type="scientific">Micromonas commoda (strain RCC299 / NOUM17 / CCMP2709)</name>
    <name type="common">Picoplanktonic green alga</name>
    <dbReference type="NCBI Taxonomy" id="296587"/>
    <lineage>
        <taxon>Eukaryota</taxon>
        <taxon>Viridiplantae</taxon>
        <taxon>Chlorophyta</taxon>
        <taxon>Mamiellophyceae</taxon>
        <taxon>Mamiellales</taxon>
        <taxon>Mamiellaceae</taxon>
        <taxon>Micromonas</taxon>
    </lineage>
</organism>
<feature type="region of interest" description="Disordered" evidence="7">
    <location>
        <begin position="608"/>
        <end position="628"/>
    </location>
</feature>
<dbReference type="GO" id="GO:0045842">
    <property type="term" value="P:positive regulation of mitotic metaphase/anaphase transition"/>
    <property type="evidence" value="ECO:0007669"/>
    <property type="project" value="TreeGrafter"/>
</dbReference>
<feature type="compositionally biased region" description="Basic and acidic residues" evidence="7">
    <location>
        <begin position="43"/>
        <end position="53"/>
    </location>
</feature>
<evidence type="ECO:0000256" key="5">
    <source>
        <dbReference type="ARBA" id="ARBA00022786"/>
    </source>
</evidence>
<dbReference type="EMBL" id="CP001323">
    <property type="protein sequence ID" value="ACO61076.1"/>
    <property type="molecule type" value="Genomic_DNA"/>
</dbReference>
<dbReference type="Proteomes" id="UP000002009">
    <property type="component" value="Chromosome 2"/>
</dbReference>
<dbReference type="GO" id="GO:0005680">
    <property type="term" value="C:anaphase-promoting complex"/>
    <property type="evidence" value="ECO:0007669"/>
    <property type="project" value="InterPro"/>
</dbReference>
<gene>
    <name evidence="9" type="primary">APC5</name>
    <name evidence="9" type="ORF">MICPUN_98655</name>
</gene>
<dbReference type="KEGG" id="mis:MICPUN_98655"/>
<feature type="region of interest" description="Disordered" evidence="7">
    <location>
        <begin position="664"/>
        <end position="700"/>
    </location>
</feature>
<dbReference type="GeneID" id="8241501"/>
<dbReference type="InParanoid" id="C1DZ96"/>
<accession>C1DZ96</accession>
<feature type="compositionally biased region" description="Basic and acidic residues" evidence="7">
    <location>
        <begin position="682"/>
        <end position="699"/>
    </location>
</feature>
<evidence type="ECO:0000256" key="4">
    <source>
        <dbReference type="ARBA" id="ARBA00022776"/>
    </source>
</evidence>
<dbReference type="eggNOG" id="KOG4322">
    <property type="taxonomic scope" value="Eukaryota"/>
</dbReference>
<reference evidence="9 10" key="1">
    <citation type="journal article" date="2009" name="Science">
        <title>Green evolution and dynamic adaptations revealed by genomes of the marine picoeukaryotes Micromonas.</title>
        <authorList>
            <person name="Worden A.Z."/>
            <person name="Lee J.H."/>
            <person name="Mock T."/>
            <person name="Rouze P."/>
            <person name="Simmons M.P."/>
            <person name="Aerts A.L."/>
            <person name="Allen A.E."/>
            <person name="Cuvelier M.L."/>
            <person name="Derelle E."/>
            <person name="Everett M.V."/>
            <person name="Foulon E."/>
            <person name="Grimwood J."/>
            <person name="Gundlach H."/>
            <person name="Henrissat B."/>
            <person name="Napoli C."/>
            <person name="McDonald S.M."/>
            <person name="Parker M.S."/>
            <person name="Rombauts S."/>
            <person name="Salamov A."/>
            <person name="Von Dassow P."/>
            <person name="Badger J.H."/>
            <person name="Coutinho P.M."/>
            <person name="Demir E."/>
            <person name="Dubchak I."/>
            <person name="Gentemann C."/>
            <person name="Eikrem W."/>
            <person name="Gready J.E."/>
            <person name="John U."/>
            <person name="Lanier W."/>
            <person name="Lindquist E.A."/>
            <person name="Lucas S."/>
            <person name="Mayer K.F."/>
            <person name="Moreau H."/>
            <person name="Not F."/>
            <person name="Otillar R."/>
            <person name="Panaud O."/>
            <person name="Pangilinan J."/>
            <person name="Paulsen I."/>
            <person name="Piegu B."/>
            <person name="Poliakov A."/>
            <person name="Robbens S."/>
            <person name="Schmutz J."/>
            <person name="Toulza E."/>
            <person name="Wyss T."/>
            <person name="Zelensky A."/>
            <person name="Zhou K."/>
            <person name="Armbrust E.V."/>
            <person name="Bhattacharya D."/>
            <person name="Goodenough U.W."/>
            <person name="Van de Peer Y."/>
            <person name="Grigoriev I.V."/>
        </authorList>
    </citation>
    <scope>NUCLEOTIDE SEQUENCE [LARGE SCALE GENOMIC DNA]</scope>
    <source>
        <strain evidence="10">RCC299 / NOUM17</strain>
    </source>
</reference>
<dbReference type="GO" id="GO:0070979">
    <property type="term" value="P:protein K11-linked ubiquitination"/>
    <property type="evidence" value="ECO:0007669"/>
    <property type="project" value="TreeGrafter"/>
</dbReference>
<feature type="domain" description="Anaphase-promoting complex subunit 5" evidence="8">
    <location>
        <begin position="531"/>
        <end position="587"/>
    </location>
</feature>
<evidence type="ECO:0000313" key="9">
    <source>
        <dbReference type="EMBL" id="ACO61076.1"/>
    </source>
</evidence>
<feature type="compositionally biased region" description="Basic and acidic residues" evidence="7">
    <location>
        <begin position="168"/>
        <end position="180"/>
    </location>
</feature>
<dbReference type="RefSeq" id="XP_002499818.1">
    <property type="nucleotide sequence ID" value="XM_002499772.1"/>
</dbReference>
<dbReference type="STRING" id="296587.C1DZ96"/>
<feature type="region of interest" description="Disordered" evidence="7">
    <location>
        <begin position="107"/>
        <end position="134"/>
    </location>
</feature>
<keyword evidence="4" id="KW-0498">Mitosis</keyword>
<evidence type="ECO:0000256" key="7">
    <source>
        <dbReference type="SAM" id="MobiDB-lite"/>
    </source>
</evidence>
<feature type="region of interest" description="Disordered" evidence="7">
    <location>
        <begin position="29"/>
        <end position="64"/>
    </location>
</feature>
<evidence type="ECO:0000256" key="1">
    <source>
        <dbReference type="ARBA" id="ARBA00007450"/>
    </source>
</evidence>
<dbReference type="InterPro" id="IPR037679">
    <property type="entry name" value="Apc5"/>
</dbReference>
<evidence type="ECO:0000256" key="3">
    <source>
        <dbReference type="ARBA" id="ARBA00022618"/>
    </source>
</evidence>
<feature type="region of interest" description="Disordered" evidence="7">
    <location>
        <begin position="835"/>
        <end position="871"/>
    </location>
</feature>
<feature type="region of interest" description="Disordered" evidence="7">
    <location>
        <begin position="754"/>
        <end position="791"/>
    </location>
</feature>
<evidence type="ECO:0000256" key="6">
    <source>
        <dbReference type="ARBA" id="ARBA00023306"/>
    </source>
</evidence>
<evidence type="ECO:0000313" key="10">
    <source>
        <dbReference type="Proteomes" id="UP000002009"/>
    </source>
</evidence>
<comment type="similarity">
    <text evidence="1">Belongs to the APC5 family.</text>
</comment>
<feature type="compositionally biased region" description="Acidic residues" evidence="7">
    <location>
        <begin position="116"/>
        <end position="127"/>
    </location>
</feature>
<keyword evidence="3" id="KW-0132">Cell division</keyword>
<keyword evidence="10" id="KW-1185">Reference proteome</keyword>
<keyword evidence="6" id="KW-0131">Cell cycle</keyword>
<sequence length="1243" mass="130268">MAQVYSPTPHRVALCALARYLVHSHARDERAAERLGVSPEQASRLDRPSRRAVDPSTGDRLGPCVLGPADARRLAAVLMREASRSDGFREPDLRAFRRSLRRHPILVRETHRHPDDDDDEDDDDEDPMAAYTDAYPYSRETFADLLDDAIASLRGVDSVAALIQEVAPRSRHEAEMRGAHDDDDDPSHPGGSYDPFPPGPGAAEESSSLGLFLRRCVADFEAQSFEGSVRVFGVFAAYVREGAGEYDDVDAAAARDRMDVVDKRLRVDARQAAAEAAVGEGGVEVHVDLRGDDEDDATLRRLGALHGSHLAPLTLDPRPGNATGPSQGGGVSRVPSGSEQHSSVRALDLSAASMTQIRDGLRDVAVRPDAKLREWIARRCRGVDQRDGYESTRDVTSALDDIERVAPKVPGAELARHLAHVSRRDFTQAMEHARRHFDYLPGTLGTTYGDGSYADGSYSNDGRAAGGRVALDVGAGTSFGLPMNPRQAFERGREIFGTGAFAGESSLQMNQSGVQAGEATAQEHADAAAAAQRARLQSALLTLGVAHFRFHHSGEALKALNEAVRTAQQNGDEASLAHALAAFCALCASTAGSLASTEGAPAVEEWRAAGGDEGDKERRGVSISTQPPAVQAAADARLLLRRLAKQARTLRIPHLMAYGELARARHGASRPPCGPAPWSRGLETEGGSKKESGKTRDSDLSTADSALLFRRVASSPPAAAAAASQLVEALRHAVTLGAAAPQATTQAAAAAAAASRSGADGQRANPNELYPPPKGLALSAGYPSGSESAMEQLSGSGSVLCGAVWDAHGVPSMARMHALRHLRCDASRRFVRRDDETDADNDPGVVPGEFPESFGGSTRSSHEAEADAASAAASDTAAALAQLARHASTHHGPDAAADVFAIAAARFPKRRMEEVAADPALAAAAAATDHDAARARGDGDACDAAARRIASLAPASTRTDPEARVEAFRARADACLISGGLGDAVFHASEAFQGSIREGLTHATLRATLTLAEAHLAAGAPAAALQHALALEHSAAALRLDGLRAAAIVVLAECWLAMSASAAGVGSTSTTVGQRRRRDGYASMAKDALDAHAPALLSRGGLALRARARMASAKAALACRSDDFDSSRMSSRTSSYPDDSTSGGWDEVLVPLEDAVACCAALGAHAKEAEAHELMARTFAAMGPNHVAARNAAARRWRECERRRRRAEVGDVGGVGGWGVGVGDGSARFGGIGSFPASRAVAV</sequence>
<dbReference type="GO" id="GO:0031145">
    <property type="term" value="P:anaphase-promoting complex-dependent catabolic process"/>
    <property type="evidence" value="ECO:0007669"/>
    <property type="project" value="TreeGrafter"/>
</dbReference>
<dbReference type="OMA" id="HLRCDAS"/>
<dbReference type="PANTHER" id="PTHR12830:SF9">
    <property type="entry name" value="ANAPHASE-PROMOTING COMPLEX SUBUNIT 5"/>
    <property type="match status" value="1"/>
</dbReference>
<feature type="domain" description="Anaphase-promoting complex subunit 5" evidence="8">
    <location>
        <begin position="415"/>
        <end position="440"/>
    </location>
</feature>
<dbReference type="PANTHER" id="PTHR12830">
    <property type="entry name" value="ANAPHASE-PROMOTING COMPLEX SUBUNIT 5"/>
    <property type="match status" value="1"/>
</dbReference>
<dbReference type="GO" id="GO:0051301">
    <property type="term" value="P:cell division"/>
    <property type="evidence" value="ECO:0007669"/>
    <property type="project" value="UniProtKB-KW"/>
</dbReference>
<dbReference type="InterPro" id="IPR026000">
    <property type="entry name" value="Apc5_dom"/>
</dbReference>
<dbReference type="FunCoup" id="C1DZ96">
    <property type="interactions" value="1271"/>
</dbReference>
<dbReference type="OrthoDB" id="2504561at2759"/>
<protein>
    <recommendedName>
        <fullName evidence="2">Anaphase-promoting complex subunit 5</fullName>
    </recommendedName>
</protein>
<dbReference type="Pfam" id="PF12862">
    <property type="entry name" value="ANAPC5"/>
    <property type="match status" value="2"/>
</dbReference>
<proteinExistence type="inferred from homology"/>
<evidence type="ECO:0000256" key="2">
    <source>
        <dbReference type="ARBA" id="ARBA00016066"/>
    </source>
</evidence>